<reference evidence="2" key="2">
    <citation type="submission" date="2020-10" db="UniProtKB">
        <authorList>
            <consortium name="WormBaseParasite"/>
        </authorList>
    </citation>
    <scope>IDENTIFICATION</scope>
</reference>
<dbReference type="AlphaFoldDB" id="A0A7E5A0A0"/>
<dbReference type="Proteomes" id="UP000492821">
    <property type="component" value="Unassembled WGS sequence"/>
</dbReference>
<proteinExistence type="predicted"/>
<evidence type="ECO:0000313" key="1">
    <source>
        <dbReference type="Proteomes" id="UP000492821"/>
    </source>
</evidence>
<evidence type="ECO:0000313" key="2">
    <source>
        <dbReference type="WBParaSite" id="Pan_g6899.t1"/>
    </source>
</evidence>
<accession>A0A7E5A0A0</accession>
<sequence length="111" mass="12490">MPLPSITRTLISQRLKPWNALKSLCSSHNHTLLADNAGHFVNASKNDQRIGIKNGCRIKKRRMDDISDKRPVGRTICLHAMSTDISSPLFTEMLEAVFETPARIAIIYKLC</sequence>
<reference evidence="1" key="1">
    <citation type="journal article" date="2013" name="Genetics">
        <title>The draft genome and transcriptome of Panagrellus redivivus are shaped by the harsh demands of a free-living lifestyle.</title>
        <authorList>
            <person name="Srinivasan J."/>
            <person name="Dillman A.R."/>
            <person name="Macchietto M.G."/>
            <person name="Heikkinen L."/>
            <person name="Lakso M."/>
            <person name="Fracchia K.M."/>
            <person name="Antoshechkin I."/>
            <person name="Mortazavi A."/>
            <person name="Wong G."/>
            <person name="Sternberg P.W."/>
        </authorList>
    </citation>
    <scope>NUCLEOTIDE SEQUENCE [LARGE SCALE GENOMIC DNA]</scope>
    <source>
        <strain evidence="1">MT8872</strain>
    </source>
</reference>
<protein>
    <submittedName>
        <fullName evidence="2">DDE_3 domain-containing protein</fullName>
    </submittedName>
</protein>
<dbReference type="WBParaSite" id="Pan_g6899.t1">
    <property type="protein sequence ID" value="Pan_g6899.t1"/>
    <property type="gene ID" value="Pan_g6899"/>
</dbReference>
<organism evidence="1 2">
    <name type="scientific">Panagrellus redivivus</name>
    <name type="common">Microworm</name>
    <dbReference type="NCBI Taxonomy" id="6233"/>
    <lineage>
        <taxon>Eukaryota</taxon>
        <taxon>Metazoa</taxon>
        <taxon>Ecdysozoa</taxon>
        <taxon>Nematoda</taxon>
        <taxon>Chromadorea</taxon>
        <taxon>Rhabditida</taxon>
        <taxon>Tylenchina</taxon>
        <taxon>Panagrolaimomorpha</taxon>
        <taxon>Panagrolaimoidea</taxon>
        <taxon>Panagrolaimidae</taxon>
        <taxon>Panagrellus</taxon>
    </lineage>
</organism>
<name>A0A7E5A0A0_PANRE</name>
<keyword evidence="1" id="KW-1185">Reference proteome</keyword>